<dbReference type="RefSeq" id="WP_303277312.1">
    <property type="nucleotide sequence ID" value="NZ_JAUOEK010000084.1"/>
</dbReference>
<evidence type="ECO:0000313" key="1">
    <source>
        <dbReference type="EMBL" id="MDO5969615.1"/>
    </source>
</evidence>
<gene>
    <name evidence="1" type="ORF">Q4Q35_07335</name>
</gene>
<sequence length="311" mass="36214">MNKFKILVLIILINSSNLKCQEIEGSWLFNNQETFITEIEGKIGSDIFDFFNGYTISNDTLKIKHVYPKNECSSLDENGKPVWIPCTDFVTTNSWYKINKFTSDSLILNPINRSAIAVSAWLKNRPHNETKKIISDSSYTPSYFQTIKLYNSKILFEEISWSKIRISSKSNGWFQEHYEYLEINSDGTFKAFKKVKPFEEGKPRKEYISKDFFYEDTLSENQFNELNSDLRKSGFFHFNIDSKGCSSHGSLIKIQIFDDNKTKTHIGYGHKYPKFALPLINRLLNIVNEKETNQTETQFDIPIDFINDGKK</sequence>
<comment type="caution">
    <text evidence="1">The sequence shown here is derived from an EMBL/GenBank/DDBJ whole genome shotgun (WGS) entry which is preliminary data.</text>
</comment>
<dbReference type="Proteomes" id="UP001176883">
    <property type="component" value="Unassembled WGS sequence"/>
</dbReference>
<evidence type="ECO:0000313" key="2">
    <source>
        <dbReference type="Proteomes" id="UP001176883"/>
    </source>
</evidence>
<protein>
    <submittedName>
        <fullName evidence="1">Uncharacterized protein</fullName>
    </submittedName>
</protein>
<accession>A0ABT8W930</accession>
<dbReference type="EMBL" id="JAUOEK010000084">
    <property type="protein sequence ID" value="MDO5969615.1"/>
    <property type="molecule type" value="Genomic_DNA"/>
</dbReference>
<proteinExistence type="predicted"/>
<name>A0ABT8W930_9FLAO</name>
<keyword evidence="2" id="KW-1185">Reference proteome</keyword>
<organism evidence="1 2">
    <name type="scientific">Flavivirga aquimarina</name>
    <dbReference type="NCBI Taxonomy" id="2027862"/>
    <lineage>
        <taxon>Bacteria</taxon>
        <taxon>Pseudomonadati</taxon>
        <taxon>Bacteroidota</taxon>
        <taxon>Flavobacteriia</taxon>
        <taxon>Flavobacteriales</taxon>
        <taxon>Flavobacteriaceae</taxon>
        <taxon>Flavivirga</taxon>
    </lineage>
</organism>
<reference evidence="1" key="1">
    <citation type="submission" date="2023-07" db="EMBL/GenBank/DDBJ databases">
        <title>Two novel species in the genus Flavivirga.</title>
        <authorList>
            <person name="Kwon K."/>
        </authorList>
    </citation>
    <scope>NUCLEOTIDE SEQUENCE</scope>
    <source>
        <strain evidence="1">KCTC 52353</strain>
    </source>
</reference>